<dbReference type="Proteomes" id="UP000809290">
    <property type="component" value="Unassembled WGS sequence"/>
</dbReference>
<evidence type="ECO:0000256" key="1">
    <source>
        <dbReference type="SAM" id="MobiDB-lite"/>
    </source>
</evidence>
<comment type="caution">
    <text evidence="2">The sequence shown here is derived from an EMBL/GenBank/DDBJ whole genome shotgun (WGS) entry which is preliminary data.</text>
</comment>
<sequence length="176" mass="19444">MDSNDIMYELTHIRAELQSLRREVASLRRHLGDVDQADSGEKSGGAGKTGESVADQREPQTHSDWCTPSAHMQELLGDFLRDFPFAQGEDPRPSRRAGFSAEPQEPPRPESRSDSQPESQQEPRPHSYPGAAEIAKFISDALAERDRRGRGGQDSDDTGRAEDGPEDEPDDSDDAK</sequence>
<proteinExistence type="predicted"/>
<keyword evidence="3" id="KW-1185">Reference proteome</keyword>
<feature type="region of interest" description="Disordered" evidence="1">
    <location>
        <begin position="29"/>
        <end position="176"/>
    </location>
</feature>
<dbReference type="EMBL" id="JAFBCP010000001">
    <property type="protein sequence ID" value="MBM7816324.1"/>
    <property type="molecule type" value="Genomic_DNA"/>
</dbReference>
<feature type="compositionally biased region" description="Basic and acidic residues" evidence="1">
    <location>
        <begin position="142"/>
        <end position="163"/>
    </location>
</feature>
<protein>
    <submittedName>
        <fullName evidence="2">Uncharacterized protein</fullName>
    </submittedName>
</protein>
<reference evidence="2 3" key="1">
    <citation type="submission" date="2021-01" db="EMBL/GenBank/DDBJ databases">
        <title>Sequencing the genomes of 1000 actinobacteria strains.</title>
        <authorList>
            <person name="Klenk H.-P."/>
        </authorList>
    </citation>
    <scope>NUCLEOTIDE SEQUENCE [LARGE SCALE GENOMIC DNA]</scope>
    <source>
        <strain evidence="2 3">DSM 13657</strain>
    </source>
</reference>
<dbReference type="RefSeq" id="WP_204515126.1">
    <property type="nucleotide sequence ID" value="NZ_JAFBCP010000001.1"/>
</dbReference>
<name>A0ABS2SJ86_9MICO</name>
<organism evidence="2 3">
    <name type="scientific">Brevibacterium paucivorans</name>
    <dbReference type="NCBI Taxonomy" id="170994"/>
    <lineage>
        <taxon>Bacteria</taxon>
        <taxon>Bacillati</taxon>
        <taxon>Actinomycetota</taxon>
        <taxon>Actinomycetes</taxon>
        <taxon>Micrococcales</taxon>
        <taxon>Brevibacteriaceae</taxon>
        <taxon>Brevibacterium</taxon>
    </lineage>
</organism>
<evidence type="ECO:0000313" key="2">
    <source>
        <dbReference type="EMBL" id="MBM7816324.1"/>
    </source>
</evidence>
<accession>A0ABS2SJ86</accession>
<gene>
    <name evidence="2" type="ORF">JOE56_001018</name>
</gene>
<feature type="compositionally biased region" description="Basic and acidic residues" evidence="1">
    <location>
        <begin position="105"/>
        <end position="125"/>
    </location>
</feature>
<feature type="compositionally biased region" description="Acidic residues" evidence="1">
    <location>
        <begin position="164"/>
        <end position="176"/>
    </location>
</feature>
<evidence type="ECO:0000313" key="3">
    <source>
        <dbReference type="Proteomes" id="UP000809290"/>
    </source>
</evidence>